<evidence type="ECO:0000313" key="2">
    <source>
        <dbReference type="Proteomes" id="UP000298030"/>
    </source>
</evidence>
<protein>
    <submittedName>
        <fullName evidence="1">Uncharacterized protein</fullName>
    </submittedName>
</protein>
<keyword evidence="2" id="KW-1185">Reference proteome</keyword>
<evidence type="ECO:0000313" key="1">
    <source>
        <dbReference type="EMBL" id="TEB39843.1"/>
    </source>
</evidence>
<accession>A0A4Y7U087</accession>
<sequence length="66" mass="7340">MYHTSRSGEGIELFPNPICIYVKISIHGQEGRSSRRKEGVIEWVGNLVVVNCGVATVTQRSWIPLA</sequence>
<name>A0A4Y7U087_COPMI</name>
<dbReference type="EMBL" id="QPFP01000001">
    <property type="protein sequence ID" value="TEB39843.1"/>
    <property type="molecule type" value="Genomic_DNA"/>
</dbReference>
<dbReference type="Proteomes" id="UP000298030">
    <property type="component" value="Unassembled WGS sequence"/>
</dbReference>
<comment type="caution">
    <text evidence="1">The sequence shown here is derived from an EMBL/GenBank/DDBJ whole genome shotgun (WGS) entry which is preliminary data.</text>
</comment>
<organism evidence="1 2">
    <name type="scientific">Coprinellus micaceus</name>
    <name type="common">Glistening ink-cap mushroom</name>
    <name type="synonym">Coprinus micaceus</name>
    <dbReference type="NCBI Taxonomy" id="71717"/>
    <lineage>
        <taxon>Eukaryota</taxon>
        <taxon>Fungi</taxon>
        <taxon>Dikarya</taxon>
        <taxon>Basidiomycota</taxon>
        <taxon>Agaricomycotina</taxon>
        <taxon>Agaricomycetes</taxon>
        <taxon>Agaricomycetidae</taxon>
        <taxon>Agaricales</taxon>
        <taxon>Agaricineae</taxon>
        <taxon>Psathyrellaceae</taxon>
        <taxon>Coprinellus</taxon>
    </lineage>
</organism>
<reference evidence="1 2" key="1">
    <citation type="journal article" date="2019" name="Nat. Ecol. Evol.">
        <title>Megaphylogeny resolves global patterns of mushroom evolution.</title>
        <authorList>
            <person name="Varga T."/>
            <person name="Krizsan K."/>
            <person name="Foldi C."/>
            <person name="Dima B."/>
            <person name="Sanchez-Garcia M."/>
            <person name="Sanchez-Ramirez S."/>
            <person name="Szollosi G.J."/>
            <person name="Szarkandi J.G."/>
            <person name="Papp V."/>
            <person name="Albert L."/>
            <person name="Andreopoulos W."/>
            <person name="Angelini C."/>
            <person name="Antonin V."/>
            <person name="Barry K.W."/>
            <person name="Bougher N.L."/>
            <person name="Buchanan P."/>
            <person name="Buyck B."/>
            <person name="Bense V."/>
            <person name="Catcheside P."/>
            <person name="Chovatia M."/>
            <person name="Cooper J."/>
            <person name="Damon W."/>
            <person name="Desjardin D."/>
            <person name="Finy P."/>
            <person name="Geml J."/>
            <person name="Haridas S."/>
            <person name="Hughes K."/>
            <person name="Justo A."/>
            <person name="Karasinski D."/>
            <person name="Kautmanova I."/>
            <person name="Kiss B."/>
            <person name="Kocsube S."/>
            <person name="Kotiranta H."/>
            <person name="LaButti K.M."/>
            <person name="Lechner B.E."/>
            <person name="Liimatainen K."/>
            <person name="Lipzen A."/>
            <person name="Lukacs Z."/>
            <person name="Mihaltcheva S."/>
            <person name="Morgado L.N."/>
            <person name="Niskanen T."/>
            <person name="Noordeloos M.E."/>
            <person name="Ohm R.A."/>
            <person name="Ortiz-Santana B."/>
            <person name="Ovrebo C."/>
            <person name="Racz N."/>
            <person name="Riley R."/>
            <person name="Savchenko A."/>
            <person name="Shiryaev A."/>
            <person name="Soop K."/>
            <person name="Spirin V."/>
            <person name="Szebenyi C."/>
            <person name="Tomsovsky M."/>
            <person name="Tulloss R.E."/>
            <person name="Uehling J."/>
            <person name="Grigoriev I.V."/>
            <person name="Vagvolgyi C."/>
            <person name="Papp T."/>
            <person name="Martin F.M."/>
            <person name="Miettinen O."/>
            <person name="Hibbett D.S."/>
            <person name="Nagy L.G."/>
        </authorList>
    </citation>
    <scope>NUCLEOTIDE SEQUENCE [LARGE SCALE GENOMIC DNA]</scope>
    <source>
        <strain evidence="1 2">FP101781</strain>
    </source>
</reference>
<dbReference type="AlphaFoldDB" id="A0A4Y7U087"/>
<proteinExistence type="predicted"/>
<gene>
    <name evidence="1" type="ORF">FA13DRAFT_31863</name>
</gene>